<proteinExistence type="predicted"/>
<dbReference type="RefSeq" id="WP_019169545.1">
    <property type="nucleotide sequence ID" value="NZ_CAIB01000268.1"/>
</dbReference>
<dbReference type="InterPro" id="IPR052963">
    <property type="entry name" value="Pantetheine_PDE"/>
</dbReference>
<dbReference type="GO" id="GO:0016787">
    <property type="term" value="F:hydrolase activity"/>
    <property type="evidence" value="ECO:0007669"/>
    <property type="project" value="InterPro"/>
</dbReference>
<name>A0A380G788_STAIN</name>
<gene>
    <name evidence="2" type="ORF">NCTC11048_00842</name>
</gene>
<dbReference type="InterPro" id="IPR004843">
    <property type="entry name" value="Calcineurin-like_PHP"/>
</dbReference>
<dbReference type="InterPro" id="IPR029052">
    <property type="entry name" value="Metallo-depent_PP-like"/>
</dbReference>
<organism evidence="2 3">
    <name type="scientific">Staphylococcus intermedius NCTC 11048</name>
    <dbReference type="NCBI Taxonomy" id="1141106"/>
    <lineage>
        <taxon>Bacteria</taxon>
        <taxon>Bacillati</taxon>
        <taxon>Bacillota</taxon>
        <taxon>Bacilli</taxon>
        <taxon>Bacillales</taxon>
        <taxon>Staphylococcaceae</taxon>
        <taxon>Staphylococcus</taxon>
        <taxon>Staphylococcus intermedius group</taxon>
    </lineage>
</organism>
<dbReference type="Gene3D" id="3.60.21.10">
    <property type="match status" value="1"/>
</dbReference>
<dbReference type="SUPFAM" id="SSF56300">
    <property type="entry name" value="Metallo-dependent phosphatases"/>
    <property type="match status" value="1"/>
</dbReference>
<evidence type="ECO:0000259" key="1">
    <source>
        <dbReference type="Pfam" id="PF00149"/>
    </source>
</evidence>
<protein>
    <submittedName>
        <fullName evidence="2">Putative phosphoesterase</fullName>
    </submittedName>
</protein>
<sequence>MRIGTIAYLHFDRHQHLTMQDYIEAVVRLIQHEDLHMLMIAGDISNHHTSTFDFIQQLTDQTTVPIYFIPGNHDLWRRTDEDLTTSEILQLYQKHPQCLIGQPIEVGDYVIAGHIGWYDYSFASDRFTFDKLASGKHYGATWQDKVHTTFDVSDPQLSQCFVDEVKRDLAAYPDHQVILVTHMVTHPKFTVPTPHRIFDFFNGFIGTSDFKPLYEQFNITYSVMGHVHFRKRLTENGTTYLCPCLGYPREWRTAHLDTELQHALQVIQIMA</sequence>
<dbReference type="AlphaFoldDB" id="A0A380G788"/>
<dbReference type="PANTHER" id="PTHR36492">
    <property type="match status" value="1"/>
</dbReference>
<dbReference type="OrthoDB" id="113290at2"/>
<dbReference type="EMBL" id="UHDP01000003">
    <property type="protein sequence ID" value="SUM45851.1"/>
    <property type="molecule type" value="Genomic_DNA"/>
</dbReference>
<dbReference type="Pfam" id="PF00149">
    <property type="entry name" value="Metallophos"/>
    <property type="match status" value="1"/>
</dbReference>
<accession>A0A380G788</accession>
<feature type="domain" description="Calcineurin-like phosphoesterase" evidence="1">
    <location>
        <begin position="21"/>
        <end position="228"/>
    </location>
</feature>
<evidence type="ECO:0000313" key="3">
    <source>
        <dbReference type="Proteomes" id="UP000255549"/>
    </source>
</evidence>
<dbReference type="PANTHER" id="PTHR36492:SF2">
    <property type="entry name" value="[ACYL-CARRIER-PROTEIN] PHOSPHODIESTERASE PPTH"/>
    <property type="match status" value="1"/>
</dbReference>
<evidence type="ECO:0000313" key="2">
    <source>
        <dbReference type="EMBL" id="SUM45851.1"/>
    </source>
</evidence>
<dbReference type="InterPro" id="IPR022302">
    <property type="entry name" value="Phosphoesterase_putative"/>
</dbReference>
<dbReference type="Proteomes" id="UP000255549">
    <property type="component" value="Unassembled WGS sequence"/>
</dbReference>
<dbReference type="NCBIfam" id="TIGR03729">
    <property type="entry name" value="acc_ester"/>
    <property type="match status" value="1"/>
</dbReference>
<reference evidence="2 3" key="1">
    <citation type="submission" date="2018-06" db="EMBL/GenBank/DDBJ databases">
        <authorList>
            <consortium name="Pathogen Informatics"/>
            <person name="Doyle S."/>
        </authorList>
    </citation>
    <scope>NUCLEOTIDE SEQUENCE [LARGE SCALE GENOMIC DNA]</scope>
    <source>
        <strain evidence="3">NCTC 11048</strain>
    </source>
</reference>
<dbReference type="STRING" id="1141106.GCA_000308095_00217"/>
<keyword evidence="3" id="KW-1185">Reference proteome</keyword>